<reference evidence="1 2" key="1">
    <citation type="submission" date="2016-10" db="EMBL/GenBank/DDBJ databases">
        <title>Genome sequence of Planktotalea frisia SH6-1.</title>
        <authorList>
            <person name="Poehlein A."/>
            <person name="Bakenhus I."/>
            <person name="Voget S."/>
            <person name="Brinkhoff T."/>
            <person name="Simon M."/>
        </authorList>
    </citation>
    <scope>NUCLEOTIDE SEQUENCE [LARGE SCALE GENOMIC DNA]</scope>
    <source>
        <strain evidence="1 2">SH6-1</strain>
    </source>
</reference>
<name>A0A1L9NUN1_9RHOB</name>
<accession>A0A1L9NUN1</accession>
<dbReference type="EMBL" id="MLCB01000159">
    <property type="protein sequence ID" value="OJI93008.1"/>
    <property type="molecule type" value="Genomic_DNA"/>
</dbReference>
<dbReference type="AlphaFoldDB" id="A0A1L9NUN1"/>
<keyword evidence="2" id="KW-1185">Reference proteome</keyword>
<organism evidence="1 2">
    <name type="scientific">Planktotalea frisia</name>
    <dbReference type="NCBI Taxonomy" id="696762"/>
    <lineage>
        <taxon>Bacteria</taxon>
        <taxon>Pseudomonadati</taxon>
        <taxon>Pseudomonadota</taxon>
        <taxon>Alphaproteobacteria</taxon>
        <taxon>Rhodobacterales</taxon>
        <taxon>Paracoccaceae</taxon>
        <taxon>Planktotalea</taxon>
    </lineage>
</organism>
<evidence type="ECO:0008006" key="3">
    <source>
        <dbReference type="Google" id="ProtNLM"/>
    </source>
</evidence>
<dbReference type="OrthoDB" id="7867818at2"/>
<protein>
    <recommendedName>
        <fullName evidence="3">N-(5'-phosphoribosyl)anthranilate isomerase</fullName>
    </recommendedName>
</protein>
<dbReference type="Proteomes" id="UP000184514">
    <property type="component" value="Unassembled WGS sequence"/>
</dbReference>
<comment type="caution">
    <text evidence="1">The sequence shown here is derived from an EMBL/GenBank/DDBJ whole genome shotgun (WGS) entry which is preliminary data.</text>
</comment>
<evidence type="ECO:0000313" key="2">
    <source>
        <dbReference type="Proteomes" id="UP000184514"/>
    </source>
</evidence>
<evidence type="ECO:0000313" key="1">
    <source>
        <dbReference type="EMBL" id="OJI93008.1"/>
    </source>
</evidence>
<proteinExistence type="predicted"/>
<dbReference type="STRING" id="696762.PFRI_27830"/>
<sequence>MYTHPLPLSPELWIRTLFASKAAIDGGVVRRKSSDMARIVGRERFLVEIERRGFQEIENCGQIIVVCNTDPIRILR</sequence>
<gene>
    <name evidence="1" type="ORF">PFRI_27830</name>
</gene>